<accession>A0ABP0EKE1</accession>
<dbReference type="PANTHER" id="PTHR33840">
    <property type="match status" value="1"/>
</dbReference>
<proteinExistence type="predicted"/>
<evidence type="ECO:0000313" key="3">
    <source>
        <dbReference type="Proteomes" id="UP001497600"/>
    </source>
</evidence>
<name>A0ABP0EKE1_9ASCO</name>
<evidence type="ECO:0000313" key="2">
    <source>
        <dbReference type="EMBL" id="CAK7921227.1"/>
    </source>
</evidence>
<protein>
    <recommendedName>
        <fullName evidence="1">T6SS Phospholipase effector Tle1-like catalytic domain-containing protein</fullName>
    </recommendedName>
</protein>
<evidence type="ECO:0000259" key="1">
    <source>
        <dbReference type="Pfam" id="PF09994"/>
    </source>
</evidence>
<dbReference type="Proteomes" id="UP001497600">
    <property type="component" value="Chromosome H"/>
</dbReference>
<reference evidence="2 3" key="1">
    <citation type="submission" date="2024-01" db="EMBL/GenBank/DDBJ databases">
        <authorList>
            <consortium name="Genoscope - CEA"/>
            <person name="William W."/>
        </authorList>
    </citation>
    <scope>NUCLEOTIDE SEQUENCE [LARGE SCALE GENOMIC DNA]</scope>
    <source>
        <strain evidence="2 3">29B2s-10</strain>
    </source>
</reference>
<organism evidence="2 3">
    <name type="scientific">[Candida] anglica</name>
    <dbReference type="NCBI Taxonomy" id="148631"/>
    <lineage>
        <taxon>Eukaryota</taxon>
        <taxon>Fungi</taxon>
        <taxon>Dikarya</taxon>
        <taxon>Ascomycota</taxon>
        <taxon>Saccharomycotina</taxon>
        <taxon>Pichiomycetes</taxon>
        <taxon>Debaryomycetaceae</taxon>
        <taxon>Kurtzmaniella</taxon>
    </lineage>
</organism>
<dbReference type="InterPro" id="IPR018712">
    <property type="entry name" value="Tle1-like_cat"/>
</dbReference>
<dbReference type="EMBL" id="OZ004260">
    <property type="protein sequence ID" value="CAK7921227.1"/>
    <property type="molecule type" value="Genomic_DNA"/>
</dbReference>
<dbReference type="PANTHER" id="PTHR33840:SF2">
    <property type="entry name" value="TLE1 PHOSPHOLIPASE DOMAIN-CONTAINING PROTEIN"/>
    <property type="match status" value="1"/>
</dbReference>
<sequence length="536" mass="61888">MSIDDPKPKNIILCFDGTQNQFGPLPRTNVLKLYQLFTNNSTQRCYYQPGVGVKFHSESYQILSRKSKIFNMLTKWDAAIGYSLGCHVRAAYLYLMKHFKQGDRIFLFGFSRGAFTARVLAGMVESVGLLQEGLEEMVAYAYEIYCNWEYSGQPSQKDSTLTLTEEFRETFSRRIEIQLMGLWDSINSVGLGFRDQTFPYTARSRIVRHVRHAVSIDERRVKHKPVLFDECLDGNDLIFQGTSNSDSRNYLGIPSFTVPDSARNLPTISDDVIEKWFPGNHGDVGGGWPSDPSGHNLSDLSLLWMLSEVMEYKLKFNPGSLNLFHAQHSSIDCLMSYHHDILSYSKRKNPVYQQDELSETSPLLRPDDRERRCGVESYNANVRNGEITIRFDSHSSASYEQDTASDSIHYGAFTEIEPRSPVLRFDARGDESFFSTTFWYFLELLPFSNKIQDSKGLWLRSYKPNLGQRRVIPNQASFHWSVFYMMHYVEDYKPTNLPDNFNDKFIESLPYELQSLDEIQKESIWLKIPDDLGTYL</sequence>
<gene>
    <name evidence="2" type="ORF">CAAN4_H11694</name>
</gene>
<feature type="domain" description="T6SS Phospholipase effector Tle1-like catalytic" evidence="1">
    <location>
        <begin position="9"/>
        <end position="308"/>
    </location>
</feature>
<keyword evidence="3" id="KW-1185">Reference proteome</keyword>
<dbReference type="Pfam" id="PF09994">
    <property type="entry name" value="T6SS_Tle1-like_cat"/>
    <property type="match status" value="1"/>
</dbReference>